<sequence length="68" mass="7056">MRGPARHWQSGHVTATFSLSGLAINAVPCSIAVQRIGGSEGSFRTEAARKRPVPSSRKTGKAGLSAPP</sequence>
<dbReference type="KEGG" id="dsh:Dshi_2516"/>
<name>A8LSQ0_DINSH</name>
<dbReference type="HOGENOM" id="CLU_2787163_0_0_5"/>
<dbReference type="AlphaFoldDB" id="A8LSQ0"/>
<reference evidence="3" key="1">
    <citation type="journal article" date="2010" name="ISME J.">
        <title>The complete genome sequence of the algal symbiont Dinoroseobacter shibae: a hitchhiker's guide to life in the sea.</title>
        <authorList>
            <person name="Wagner-Dobler I."/>
            <person name="Ballhausen B."/>
            <person name="Berger M."/>
            <person name="Brinkhoff T."/>
            <person name="Buchholz I."/>
            <person name="Bunk B."/>
            <person name="Cypionka H."/>
            <person name="Daniel R."/>
            <person name="Drepper T."/>
            <person name="Gerdts G."/>
            <person name="Hahnke S."/>
            <person name="Han C."/>
            <person name="Jahn D."/>
            <person name="Kalhoefer D."/>
            <person name="Kiss H."/>
            <person name="Klenk H.P."/>
            <person name="Kyrpides N."/>
            <person name="Liebl W."/>
            <person name="Liesegang H."/>
            <person name="Meincke L."/>
            <person name="Pati A."/>
            <person name="Petersen J."/>
            <person name="Piekarski T."/>
            <person name="Pommerenke C."/>
            <person name="Pradella S."/>
            <person name="Pukall R."/>
            <person name="Rabus R."/>
            <person name="Stackebrandt E."/>
            <person name="Thole S."/>
            <person name="Thompson L."/>
            <person name="Tielen P."/>
            <person name="Tomasch J."/>
            <person name="von Jan M."/>
            <person name="Wanphrut N."/>
            <person name="Wichels A."/>
            <person name="Zech H."/>
            <person name="Simon M."/>
        </authorList>
    </citation>
    <scope>NUCLEOTIDE SEQUENCE [LARGE SCALE GENOMIC DNA]</scope>
    <source>
        <strain evidence="3">DSM 16493 / NCIMB 14021 / DFL 12</strain>
    </source>
</reference>
<protein>
    <submittedName>
        <fullName evidence="2">Uncharacterized protein</fullName>
    </submittedName>
</protein>
<proteinExistence type="predicted"/>
<keyword evidence="3" id="KW-1185">Reference proteome</keyword>
<evidence type="ECO:0000256" key="1">
    <source>
        <dbReference type="SAM" id="MobiDB-lite"/>
    </source>
</evidence>
<accession>A8LSQ0</accession>
<gene>
    <name evidence="2" type="ordered locus">Dshi_2516</name>
</gene>
<dbReference type="EMBL" id="CP000830">
    <property type="protein sequence ID" value="ABV94249.1"/>
    <property type="molecule type" value="Genomic_DNA"/>
</dbReference>
<dbReference type="Proteomes" id="UP000006833">
    <property type="component" value="Chromosome"/>
</dbReference>
<organism evidence="2 3">
    <name type="scientific">Dinoroseobacter shibae (strain DSM 16493 / NCIMB 14021 / DFL 12)</name>
    <dbReference type="NCBI Taxonomy" id="398580"/>
    <lineage>
        <taxon>Bacteria</taxon>
        <taxon>Pseudomonadati</taxon>
        <taxon>Pseudomonadota</taxon>
        <taxon>Alphaproteobacteria</taxon>
        <taxon>Rhodobacterales</taxon>
        <taxon>Roseobacteraceae</taxon>
        <taxon>Dinoroseobacter</taxon>
    </lineage>
</organism>
<evidence type="ECO:0000313" key="3">
    <source>
        <dbReference type="Proteomes" id="UP000006833"/>
    </source>
</evidence>
<evidence type="ECO:0000313" key="2">
    <source>
        <dbReference type="EMBL" id="ABV94249.1"/>
    </source>
</evidence>
<feature type="region of interest" description="Disordered" evidence="1">
    <location>
        <begin position="38"/>
        <end position="68"/>
    </location>
</feature>